<dbReference type="AlphaFoldDB" id="D8PRV2"/>
<accession>D8PRV2</accession>
<dbReference type="SUPFAM" id="SSF81383">
    <property type="entry name" value="F-box domain"/>
    <property type="match status" value="1"/>
</dbReference>
<dbReference type="EMBL" id="GL377302">
    <property type="protein sequence ID" value="EFJ02547.1"/>
    <property type="molecule type" value="Genomic_DNA"/>
</dbReference>
<dbReference type="OMA" id="CTHPKLA"/>
<gene>
    <name evidence="1" type="ORF">SCHCODRAFT_84243</name>
</gene>
<dbReference type="InParanoid" id="D8PRV2"/>
<reference evidence="1 2" key="1">
    <citation type="journal article" date="2010" name="Nat. Biotechnol.">
        <title>Genome sequence of the model mushroom Schizophyllum commune.</title>
        <authorList>
            <person name="Ohm R.A."/>
            <person name="de Jong J.F."/>
            <person name="Lugones L.G."/>
            <person name="Aerts A."/>
            <person name="Kothe E."/>
            <person name="Stajich J.E."/>
            <person name="de Vries R.P."/>
            <person name="Record E."/>
            <person name="Levasseur A."/>
            <person name="Baker S.E."/>
            <person name="Bartholomew K.A."/>
            <person name="Coutinho P.M."/>
            <person name="Erdmann S."/>
            <person name="Fowler T.J."/>
            <person name="Gathman A.C."/>
            <person name="Lombard V."/>
            <person name="Henrissat B."/>
            <person name="Knabe N."/>
            <person name="Kuees U."/>
            <person name="Lilly W.W."/>
            <person name="Lindquist E."/>
            <person name="Lucas S."/>
            <person name="Magnuson J.K."/>
            <person name="Piumi F."/>
            <person name="Raudaskoski M."/>
            <person name="Salamov A."/>
            <person name="Schmutz J."/>
            <person name="Schwarze F.W.M.R."/>
            <person name="vanKuyk P.A."/>
            <person name="Horton J.S."/>
            <person name="Grigoriev I.V."/>
            <person name="Woesten H.A.B."/>
        </authorList>
    </citation>
    <scope>NUCLEOTIDE SEQUENCE [LARGE SCALE GENOMIC DNA]</scope>
    <source>
        <strain evidence="2">H4-8 / FGSC 9210</strain>
    </source>
</reference>
<dbReference type="HOGENOM" id="CLU_019366_1_0_1"/>
<evidence type="ECO:0000313" key="2">
    <source>
        <dbReference type="Proteomes" id="UP000007431"/>
    </source>
</evidence>
<evidence type="ECO:0008006" key="3">
    <source>
        <dbReference type="Google" id="ProtNLM"/>
    </source>
</evidence>
<name>D8PRV2_SCHCM</name>
<keyword evidence="2" id="KW-1185">Reference proteome</keyword>
<dbReference type="InterPro" id="IPR036047">
    <property type="entry name" value="F-box-like_dom_sf"/>
</dbReference>
<proteinExistence type="predicted"/>
<dbReference type="VEuPathDB" id="FungiDB:SCHCODRAFT_02610585"/>
<evidence type="ECO:0000313" key="1">
    <source>
        <dbReference type="EMBL" id="EFJ02547.1"/>
    </source>
</evidence>
<organism evidence="2">
    <name type="scientific">Schizophyllum commune (strain H4-8 / FGSC 9210)</name>
    <name type="common">Split gill fungus</name>
    <dbReference type="NCBI Taxonomy" id="578458"/>
    <lineage>
        <taxon>Eukaryota</taxon>
        <taxon>Fungi</taxon>
        <taxon>Dikarya</taxon>
        <taxon>Basidiomycota</taxon>
        <taxon>Agaricomycotina</taxon>
        <taxon>Agaricomycetes</taxon>
        <taxon>Agaricomycetidae</taxon>
        <taxon>Agaricales</taxon>
        <taxon>Schizophyllaceae</taxon>
        <taxon>Schizophyllum</taxon>
    </lineage>
</organism>
<sequence>MNSLLTIPVELAHHALTFCPAWDIVSFALTSRLAHAIALESTNQSFWRDVFLTSHFDDPRDAWRLPEGTHSTLDGYDWLGELRARLSAELLAARPDRLDDPAAYEGMLAALVRAAREIPPLREGQPDLRNVEWLEHLLKYPGLLNDDVSRLSIEGQRLHGLLHVFTGHIFDESTPENSLRYRRNASRAYTYDMRKYSRANTWSPLLLTGEVDWLHLDHLANVIIGNIRDVPFLVDDQKPPFGLEHTRAYSAPGQYPARDWAGVEGTWRRYVCFMDYRDLAVFNAPLHAEGARDLSFFDRPAFREAVRLLSVDLQVVDRAAIEAPLPEFIGVYDDPPADFPYQPIYFNGVSETADGGHLHLEGCVMMGIDGTVRWYFQVSSIGGELQWSSRGVQVGGVGSATGVVGIWTTTTHEVGDPAGPYWQWKVPSDDPTYAPLLDRV</sequence>
<dbReference type="Proteomes" id="UP000007431">
    <property type="component" value="Unassembled WGS sequence"/>
</dbReference>
<dbReference type="eggNOG" id="ENOG502S8VJ">
    <property type="taxonomic scope" value="Eukaryota"/>
</dbReference>
<dbReference type="CDD" id="cd09917">
    <property type="entry name" value="F-box_SF"/>
    <property type="match status" value="1"/>
</dbReference>
<protein>
    <recommendedName>
        <fullName evidence="3">F-box domain-containing protein</fullName>
    </recommendedName>
</protein>